<keyword evidence="1" id="KW-0677">Repeat</keyword>
<dbReference type="InterPro" id="IPR046960">
    <property type="entry name" value="PPR_At4g14850-like_plant"/>
</dbReference>
<dbReference type="GO" id="GO:0003729">
    <property type="term" value="F:mRNA binding"/>
    <property type="evidence" value="ECO:0007669"/>
    <property type="project" value="UniProtKB-ARBA"/>
</dbReference>
<dbReference type="PANTHER" id="PTHR47926:SF452">
    <property type="entry name" value="PENTATRICOPEPTIDE REPEAT-CONTAINING PROTEIN"/>
    <property type="match status" value="1"/>
</dbReference>
<evidence type="ECO:0000256" key="1">
    <source>
        <dbReference type="ARBA" id="ARBA00022737"/>
    </source>
</evidence>
<dbReference type="NCBIfam" id="TIGR00756">
    <property type="entry name" value="PPR"/>
    <property type="match status" value="6"/>
</dbReference>
<feature type="repeat" description="PPR" evidence="2">
    <location>
        <begin position="391"/>
        <end position="426"/>
    </location>
</feature>
<dbReference type="PANTHER" id="PTHR47926">
    <property type="entry name" value="PENTATRICOPEPTIDE REPEAT-CONTAINING PROTEIN"/>
    <property type="match status" value="1"/>
</dbReference>
<dbReference type="OrthoDB" id="730395at2759"/>
<dbReference type="Pfam" id="PF13041">
    <property type="entry name" value="PPR_2"/>
    <property type="match status" value="3"/>
</dbReference>
<evidence type="ECO:0000313" key="4">
    <source>
        <dbReference type="Proteomes" id="UP000593562"/>
    </source>
</evidence>
<reference evidence="3 4" key="1">
    <citation type="journal article" date="2020" name="Nat. Commun.">
        <title>Genome of Tripterygium wilfordii and identification of cytochrome P450 involved in triptolide biosynthesis.</title>
        <authorList>
            <person name="Tu L."/>
            <person name="Su P."/>
            <person name="Zhang Z."/>
            <person name="Gao L."/>
            <person name="Wang J."/>
            <person name="Hu T."/>
            <person name="Zhou J."/>
            <person name="Zhang Y."/>
            <person name="Zhao Y."/>
            <person name="Liu Y."/>
            <person name="Song Y."/>
            <person name="Tong Y."/>
            <person name="Lu Y."/>
            <person name="Yang J."/>
            <person name="Xu C."/>
            <person name="Jia M."/>
            <person name="Peters R.J."/>
            <person name="Huang L."/>
            <person name="Gao W."/>
        </authorList>
    </citation>
    <scope>NUCLEOTIDE SEQUENCE [LARGE SCALE GENOMIC DNA]</scope>
    <source>
        <strain evidence="4">cv. XIE 37</strain>
        <tissue evidence="3">Leaf</tissue>
    </source>
</reference>
<dbReference type="Proteomes" id="UP000593562">
    <property type="component" value="Unassembled WGS sequence"/>
</dbReference>
<feature type="repeat" description="PPR" evidence="2">
    <location>
        <begin position="593"/>
        <end position="627"/>
    </location>
</feature>
<feature type="repeat" description="PPR" evidence="2">
    <location>
        <begin position="290"/>
        <end position="324"/>
    </location>
</feature>
<dbReference type="Pfam" id="PF20431">
    <property type="entry name" value="E_motif"/>
    <property type="match status" value="1"/>
</dbReference>
<keyword evidence="4" id="KW-1185">Reference proteome</keyword>
<evidence type="ECO:0008006" key="5">
    <source>
        <dbReference type="Google" id="ProtNLM"/>
    </source>
</evidence>
<evidence type="ECO:0000313" key="3">
    <source>
        <dbReference type="EMBL" id="KAF5734756.1"/>
    </source>
</evidence>
<dbReference type="PROSITE" id="PS51375">
    <property type="entry name" value="PPR"/>
    <property type="match status" value="5"/>
</dbReference>
<feature type="repeat" description="PPR" evidence="2">
    <location>
        <begin position="492"/>
        <end position="526"/>
    </location>
</feature>
<dbReference type="InterPro" id="IPR011990">
    <property type="entry name" value="TPR-like_helical_dom_sf"/>
</dbReference>
<dbReference type="FunFam" id="1.25.40.10:FF:000073">
    <property type="entry name" value="Pentatricopeptide repeat-containing protein chloroplastic"/>
    <property type="match status" value="1"/>
</dbReference>
<dbReference type="Gene3D" id="1.25.40.10">
    <property type="entry name" value="Tetratricopeptide repeat domain"/>
    <property type="match status" value="5"/>
</dbReference>
<dbReference type="SUPFAM" id="SSF81901">
    <property type="entry name" value="HCP-like"/>
    <property type="match status" value="1"/>
</dbReference>
<comment type="caution">
    <text evidence="3">The sequence shown here is derived from an EMBL/GenBank/DDBJ whole genome shotgun (WGS) entry which is preliminary data.</text>
</comment>
<dbReference type="AlphaFoldDB" id="A0A7J7CLC1"/>
<sequence length="820" mass="91193">MVAARFFNSHLLHRHGHVPEQQDKLTLFSQVSLNCRPISISRTSSISFSAKNCFSSLQLPENPFQKPVPGRDSSCEDSVINLSFACSKIRGYVDDASFEDAIRVYLYMLNHGFPPIEFQYFPCLIKAFGGFNDVGKCRQIHGHLLKLGFLADVYVVNSLLGVYWKCWATEDATKMFENMHERDLVSWNTAISGFCQSGDHVTSLMIFRRMIQEFTMNPSRVACLSGLSSCASVNSLILGREIHGFLVKTGLYVDEFLICGLIEMYMKCGVIKNAENIFQGFLNETSKRGNTVIWNVMIWGYVSNGHLSMAMELFIEMLELGINLDSSTVVALLVLCSQFSDLNFGKQIHGLIFSHGVMNDARVETALVEMYFNCGAPEIALKIFSKSQNHNAIMWGTMISNCAQNGDPNKALEWFRNFMLECGFPDSIILLAALRACSLLTLKPQGMAVHALVVKTGFDSDVFVGGALVDMYGKCGDMESAQDVFQELSARDLVSWNALISGFCQKDYADKALKALHDMQSENIKPNSVTAACLLSVCAQLSLLYLCKEVHCFLLRQGLGSNILGCNSLITAYAKCGDINSSQKIFYRMPTRDKISWNSVLLACGMHGCTDEMFSLFEMMKKTGVTPDHAAFTAVLSTCSHTGEVDKGWKYFNSMVTEYKLEPAVEHYTCMADLLGRAGYLSLAYDVIKTMPCVPDDRIWGSLLGSCRSHGDTRLAEAVANHIFKLDPTSVGYRVVLANLFEDAGKWSEVSKVRSEIKKMGLKKQPGCSWIEIDNKIHVFVAGDSSHHQSEEIYATIESLTLEMGKTGYIPFLQSTNIVS</sequence>
<dbReference type="GO" id="GO:0009451">
    <property type="term" value="P:RNA modification"/>
    <property type="evidence" value="ECO:0007669"/>
    <property type="project" value="InterPro"/>
</dbReference>
<dbReference type="InterPro" id="IPR002885">
    <property type="entry name" value="PPR_rpt"/>
</dbReference>
<dbReference type="EMBL" id="JAAARO010000015">
    <property type="protein sequence ID" value="KAF5734756.1"/>
    <property type="molecule type" value="Genomic_DNA"/>
</dbReference>
<protein>
    <recommendedName>
        <fullName evidence="5">Pentatricopeptide repeat-containing protein</fullName>
    </recommendedName>
</protein>
<dbReference type="FunFam" id="1.25.40.10:FF:000090">
    <property type="entry name" value="Pentatricopeptide repeat-containing protein, chloroplastic"/>
    <property type="match status" value="1"/>
</dbReference>
<proteinExistence type="predicted"/>
<organism evidence="3 4">
    <name type="scientific">Tripterygium wilfordii</name>
    <name type="common">Thunder God vine</name>
    <dbReference type="NCBI Taxonomy" id="458696"/>
    <lineage>
        <taxon>Eukaryota</taxon>
        <taxon>Viridiplantae</taxon>
        <taxon>Streptophyta</taxon>
        <taxon>Embryophyta</taxon>
        <taxon>Tracheophyta</taxon>
        <taxon>Spermatophyta</taxon>
        <taxon>Magnoliopsida</taxon>
        <taxon>eudicotyledons</taxon>
        <taxon>Gunneridae</taxon>
        <taxon>Pentapetalae</taxon>
        <taxon>rosids</taxon>
        <taxon>fabids</taxon>
        <taxon>Celastrales</taxon>
        <taxon>Celastraceae</taxon>
        <taxon>Tripterygium</taxon>
    </lineage>
</organism>
<dbReference type="Pfam" id="PF01535">
    <property type="entry name" value="PPR"/>
    <property type="match status" value="5"/>
</dbReference>
<name>A0A7J7CLC1_TRIWF</name>
<feature type="repeat" description="PPR" evidence="2">
    <location>
        <begin position="183"/>
        <end position="213"/>
    </location>
</feature>
<dbReference type="InterPro" id="IPR046848">
    <property type="entry name" value="E_motif"/>
</dbReference>
<dbReference type="InParanoid" id="A0A7J7CLC1"/>
<gene>
    <name evidence="3" type="ORF">HS088_TW15G00248</name>
</gene>
<accession>A0A7J7CLC1</accession>
<evidence type="ECO:0000256" key="2">
    <source>
        <dbReference type="PROSITE-ProRule" id="PRU00708"/>
    </source>
</evidence>